<proteinExistence type="predicted"/>
<dbReference type="PROSITE" id="PS50949">
    <property type="entry name" value="HTH_GNTR"/>
    <property type="match status" value="1"/>
</dbReference>
<organism evidence="5 6">
    <name type="scientific">Microbacterium insulae</name>
    <dbReference type="NCBI Taxonomy" id="483014"/>
    <lineage>
        <taxon>Bacteria</taxon>
        <taxon>Bacillati</taxon>
        <taxon>Actinomycetota</taxon>
        <taxon>Actinomycetes</taxon>
        <taxon>Micrococcales</taxon>
        <taxon>Microbacteriaceae</taxon>
        <taxon>Microbacterium</taxon>
    </lineage>
</organism>
<keyword evidence="2" id="KW-0238">DNA-binding</keyword>
<dbReference type="RefSeq" id="WP_204978053.1">
    <property type="nucleotide sequence ID" value="NZ_JBHTII010000001.1"/>
</dbReference>
<evidence type="ECO:0000256" key="2">
    <source>
        <dbReference type="ARBA" id="ARBA00023125"/>
    </source>
</evidence>
<dbReference type="Proteomes" id="UP001597055">
    <property type="component" value="Unassembled WGS sequence"/>
</dbReference>
<dbReference type="SMART" id="SM00345">
    <property type="entry name" value="HTH_GNTR"/>
    <property type="match status" value="1"/>
</dbReference>
<keyword evidence="6" id="KW-1185">Reference proteome</keyword>
<protein>
    <submittedName>
        <fullName evidence="5">FadR/GntR family transcriptional regulator</fullName>
    </submittedName>
</protein>
<dbReference type="InterPro" id="IPR036390">
    <property type="entry name" value="WH_DNA-bd_sf"/>
</dbReference>
<name>A0ABW3AHQ0_9MICO</name>
<dbReference type="Gene3D" id="1.20.120.530">
    <property type="entry name" value="GntR ligand-binding domain-like"/>
    <property type="match status" value="1"/>
</dbReference>
<feature type="domain" description="HTH gntR-type" evidence="4">
    <location>
        <begin position="13"/>
        <end position="81"/>
    </location>
</feature>
<gene>
    <name evidence="5" type="ORF">ACFQ0P_07795</name>
</gene>
<dbReference type="InterPro" id="IPR036388">
    <property type="entry name" value="WH-like_DNA-bd_sf"/>
</dbReference>
<dbReference type="SUPFAM" id="SSF48008">
    <property type="entry name" value="GntR ligand-binding domain-like"/>
    <property type="match status" value="1"/>
</dbReference>
<reference evidence="6" key="1">
    <citation type="journal article" date="2019" name="Int. J. Syst. Evol. Microbiol.">
        <title>The Global Catalogue of Microorganisms (GCM) 10K type strain sequencing project: providing services to taxonomists for standard genome sequencing and annotation.</title>
        <authorList>
            <consortium name="The Broad Institute Genomics Platform"/>
            <consortium name="The Broad Institute Genome Sequencing Center for Infectious Disease"/>
            <person name="Wu L."/>
            <person name="Ma J."/>
        </authorList>
    </citation>
    <scope>NUCLEOTIDE SEQUENCE [LARGE SCALE GENOMIC DNA]</scope>
    <source>
        <strain evidence="6">CCUG 54523</strain>
    </source>
</reference>
<evidence type="ECO:0000256" key="3">
    <source>
        <dbReference type="ARBA" id="ARBA00023163"/>
    </source>
</evidence>
<evidence type="ECO:0000313" key="6">
    <source>
        <dbReference type="Proteomes" id="UP001597055"/>
    </source>
</evidence>
<dbReference type="Pfam" id="PF07729">
    <property type="entry name" value="FCD"/>
    <property type="match status" value="1"/>
</dbReference>
<dbReference type="CDD" id="cd07377">
    <property type="entry name" value="WHTH_GntR"/>
    <property type="match status" value="1"/>
</dbReference>
<dbReference type="PANTHER" id="PTHR43537">
    <property type="entry name" value="TRANSCRIPTIONAL REGULATOR, GNTR FAMILY"/>
    <property type="match status" value="1"/>
</dbReference>
<keyword evidence="1" id="KW-0805">Transcription regulation</keyword>
<evidence type="ECO:0000313" key="5">
    <source>
        <dbReference type="EMBL" id="MFD0790295.1"/>
    </source>
</evidence>
<dbReference type="Pfam" id="PF00392">
    <property type="entry name" value="GntR"/>
    <property type="match status" value="1"/>
</dbReference>
<evidence type="ECO:0000259" key="4">
    <source>
        <dbReference type="PROSITE" id="PS50949"/>
    </source>
</evidence>
<dbReference type="EMBL" id="JBHTII010000001">
    <property type="protein sequence ID" value="MFD0790295.1"/>
    <property type="molecule type" value="Genomic_DNA"/>
</dbReference>
<evidence type="ECO:0000256" key="1">
    <source>
        <dbReference type="ARBA" id="ARBA00023015"/>
    </source>
</evidence>
<dbReference type="Gene3D" id="1.10.10.10">
    <property type="entry name" value="Winged helix-like DNA-binding domain superfamily/Winged helix DNA-binding domain"/>
    <property type="match status" value="1"/>
</dbReference>
<keyword evidence="3" id="KW-0804">Transcription</keyword>
<dbReference type="InterPro" id="IPR008920">
    <property type="entry name" value="TF_FadR/GntR_C"/>
</dbReference>
<dbReference type="SUPFAM" id="SSF46785">
    <property type="entry name" value="Winged helix' DNA-binding domain"/>
    <property type="match status" value="1"/>
</dbReference>
<comment type="caution">
    <text evidence="5">The sequence shown here is derived from an EMBL/GenBank/DDBJ whole genome shotgun (WGS) entry which is preliminary data.</text>
</comment>
<dbReference type="PANTHER" id="PTHR43537:SF44">
    <property type="entry name" value="GNTR FAMILY REGULATORY PROTEIN"/>
    <property type="match status" value="1"/>
</dbReference>
<sequence>MSDIQDRGAPTPRASRAHFEADLVRKIMGGTYAPGTKLPSERILAETSGLSRPVIREVLRGLVERGLIEVIPARGAFVHTPGVMQLAGVAGPAARQQGATPRDLVEARELIEAQSALRAAERATPDDVAQLRELVAAFDSAKTTIERTQCDLALHASIARVSRNPVLGILFGAIAPLVLDVQLRSLADPVVLEQGAPLHHDIVDAIAAGDAGRAAEMMSRHILLALELYGDDLDIPLNDLAVGRLESLLGSQRQLQSIVDEVLATTALA</sequence>
<accession>A0ABW3AHQ0</accession>
<dbReference type="InterPro" id="IPR011711">
    <property type="entry name" value="GntR_C"/>
</dbReference>
<dbReference type="PRINTS" id="PR00035">
    <property type="entry name" value="HTHGNTR"/>
</dbReference>
<dbReference type="SMART" id="SM00895">
    <property type="entry name" value="FCD"/>
    <property type="match status" value="1"/>
</dbReference>
<dbReference type="InterPro" id="IPR000524">
    <property type="entry name" value="Tscrpt_reg_HTH_GntR"/>
</dbReference>